<evidence type="ECO:0000259" key="11">
    <source>
        <dbReference type="PROSITE" id="PS52015"/>
    </source>
</evidence>
<dbReference type="NCBIfam" id="TIGR01352">
    <property type="entry name" value="tonB_Cterm"/>
    <property type="match status" value="1"/>
</dbReference>
<organism evidence="12 13">
    <name type="scientific">Desulforhabdus amnigena</name>
    <dbReference type="NCBI Taxonomy" id="40218"/>
    <lineage>
        <taxon>Bacteria</taxon>
        <taxon>Pseudomonadati</taxon>
        <taxon>Thermodesulfobacteriota</taxon>
        <taxon>Syntrophobacteria</taxon>
        <taxon>Syntrophobacterales</taxon>
        <taxon>Syntrophobacteraceae</taxon>
        <taxon>Desulforhabdus</taxon>
    </lineage>
</organism>
<comment type="similarity">
    <text evidence="2">Belongs to the TonB family.</text>
</comment>
<feature type="compositionally biased region" description="Polar residues" evidence="10">
    <location>
        <begin position="179"/>
        <end position="193"/>
    </location>
</feature>
<evidence type="ECO:0000256" key="5">
    <source>
        <dbReference type="ARBA" id="ARBA00022519"/>
    </source>
</evidence>
<dbReference type="InterPro" id="IPR051045">
    <property type="entry name" value="TonB-dependent_transducer"/>
</dbReference>
<protein>
    <recommendedName>
        <fullName evidence="11">TonB C-terminal domain-containing protein</fullName>
    </recommendedName>
</protein>
<name>A0A9W6L9U4_9BACT</name>
<evidence type="ECO:0000256" key="6">
    <source>
        <dbReference type="ARBA" id="ARBA00022692"/>
    </source>
</evidence>
<evidence type="ECO:0000313" key="12">
    <source>
        <dbReference type="EMBL" id="GLI35371.1"/>
    </source>
</evidence>
<accession>A0A9W6L9U4</accession>
<dbReference type="InterPro" id="IPR037682">
    <property type="entry name" value="TonB_C"/>
</dbReference>
<dbReference type="GO" id="GO:0031992">
    <property type="term" value="F:energy transducer activity"/>
    <property type="evidence" value="ECO:0007669"/>
    <property type="project" value="InterPro"/>
</dbReference>
<gene>
    <name evidence="12" type="ORF">DAMNIGENAA_28040</name>
</gene>
<dbReference type="GO" id="GO:0005886">
    <property type="term" value="C:plasma membrane"/>
    <property type="evidence" value="ECO:0007669"/>
    <property type="project" value="UniProtKB-SubCell"/>
</dbReference>
<feature type="domain" description="TonB C-terminal" evidence="11">
    <location>
        <begin position="202"/>
        <end position="296"/>
    </location>
</feature>
<evidence type="ECO:0000256" key="7">
    <source>
        <dbReference type="ARBA" id="ARBA00022927"/>
    </source>
</evidence>
<keyword evidence="4" id="KW-1003">Cell membrane</keyword>
<comment type="subcellular location">
    <subcellularLocation>
        <location evidence="1">Cell inner membrane</location>
        <topology evidence="1">Single-pass membrane protein</topology>
        <orientation evidence="1">Periplasmic side</orientation>
    </subcellularLocation>
</comment>
<keyword evidence="7" id="KW-0653">Protein transport</keyword>
<evidence type="ECO:0000256" key="4">
    <source>
        <dbReference type="ARBA" id="ARBA00022475"/>
    </source>
</evidence>
<proteinExistence type="inferred from homology"/>
<evidence type="ECO:0000256" key="3">
    <source>
        <dbReference type="ARBA" id="ARBA00022448"/>
    </source>
</evidence>
<dbReference type="InterPro" id="IPR006260">
    <property type="entry name" value="TonB/TolA_C"/>
</dbReference>
<keyword evidence="6" id="KW-0812">Transmembrane</keyword>
<evidence type="ECO:0000256" key="1">
    <source>
        <dbReference type="ARBA" id="ARBA00004383"/>
    </source>
</evidence>
<evidence type="ECO:0000256" key="8">
    <source>
        <dbReference type="ARBA" id="ARBA00022989"/>
    </source>
</evidence>
<keyword evidence="8" id="KW-1133">Transmembrane helix</keyword>
<dbReference type="Proteomes" id="UP001144372">
    <property type="component" value="Unassembled WGS sequence"/>
</dbReference>
<evidence type="ECO:0000256" key="2">
    <source>
        <dbReference type="ARBA" id="ARBA00006555"/>
    </source>
</evidence>
<evidence type="ECO:0000313" key="13">
    <source>
        <dbReference type="Proteomes" id="UP001144372"/>
    </source>
</evidence>
<dbReference type="GO" id="GO:0015031">
    <property type="term" value="P:protein transport"/>
    <property type="evidence" value="ECO:0007669"/>
    <property type="project" value="UniProtKB-KW"/>
</dbReference>
<dbReference type="GO" id="GO:0030288">
    <property type="term" value="C:outer membrane-bounded periplasmic space"/>
    <property type="evidence" value="ECO:0007669"/>
    <property type="project" value="InterPro"/>
</dbReference>
<dbReference type="InterPro" id="IPR003538">
    <property type="entry name" value="TonB"/>
</dbReference>
<dbReference type="GO" id="GO:0055085">
    <property type="term" value="P:transmembrane transport"/>
    <property type="evidence" value="ECO:0007669"/>
    <property type="project" value="InterPro"/>
</dbReference>
<sequence>MKFWPSALTSAVAHALILCIPVSMTLNNVSLETPCEEFQFVVLQSEESQGGRMLPEPGVPIPPAAQQQPFAPQEADLSEEIPEPQKTPPRMDTPEVEKTPPLQEKKPSPITIARKTPPPKPKPQKEVQKPPVKAVRRQEPREVASTASTQTPEPSAAPSAQKSGSEEALPKESPVDTAGTGNSPKSDSGSSAGNGPIQVPFGSGDGPRFVQRVLPKYPRLARELGKEGRVVLQLTIDENGRLAHVEVVSKAGSGFDEEAVRAVKSSTFLPAKRNGKPITSIARLPIRFQLRSSNDD</sequence>
<dbReference type="Pfam" id="PF03544">
    <property type="entry name" value="TonB_C"/>
    <property type="match status" value="1"/>
</dbReference>
<dbReference type="PANTHER" id="PTHR33446:SF14">
    <property type="entry name" value="PROTEIN TONB"/>
    <property type="match status" value="1"/>
</dbReference>
<feature type="compositionally biased region" description="Polar residues" evidence="10">
    <location>
        <begin position="145"/>
        <end position="163"/>
    </location>
</feature>
<keyword evidence="9" id="KW-0472">Membrane</keyword>
<feature type="region of interest" description="Disordered" evidence="10">
    <location>
        <begin position="49"/>
        <end position="208"/>
    </location>
</feature>
<keyword evidence="5" id="KW-0997">Cell inner membrane</keyword>
<feature type="compositionally biased region" description="Basic and acidic residues" evidence="10">
    <location>
        <begin position="164"/>
        <end position="174"/>
    </location>
</feature>
<keyword evidence="13" id="KW-1185">Reference proteome</keyword>
<keyword evidence="3" id="KW-0813">Transport</keyword>
<feature type="compositionally biased region" description="Low complexity" evidence="10">
    <location>
        <begin position="64"/>
        <end position="75"/>
    </location>
</feature>
<dbReference type="PRINTS" id="PR01374">
    <property type="entry name" value="TONBPROTEIN"/>
</dbReference>
<evidence type="ECO:0000256" key="9">
    <source>
        <dbReference type="ARBA" id="ARBA00023136"/>
    </source>
</evidence>
<dbReference type="PROSITE" id="PS52015">
    <property type="entry name" value="TONB_CTD"/>
    <property type="match status" value="1"/>
</dbReference>
<evidence type="ECO:0000256" key="10">
    <source>
        <dbReference type="SAM" id="MobiDB-lite"/>
    </source>
</evidence>
<reference evidence="12" key="1">
    <citation type="submission" date="2022-12" db="EMBL/GenBank/DDBJ databases">
        <title>Reference genome sequencing for broad-spectrum identification of bacterial and archaeal isolates by mass spectrometry.</title>
        <authorList>
            <person name="Sekiguchi Y."/>
            <person name="Tourlousse D.M."/>
        </authorList>
    </citation>
    <scope>NUCLEOTIDE SEQUENCE</scope>
    <source>
        <strain evidence="12">ASRB1</strain>
    </source>
</reference>
<dbReference type="EMBL" id="BSDR01000001">
    <property type="protein sequence ID" value="GLI35371.1"/>
    <property type="molecule type" value="Genomic_DNA"/>
</dbReference>
<dbReference type="SUPFAM" id="SSF74653">
    <property type="entry name" value="TolA/TonB C-terminal domain"/>
    <property type="match status" value="1"/>
</dbReference>
<dbReference type="GO" id="GO:0015891">
    <property type="term" value="P:siderophore transport"/>
    <property type="evidence" value="ECO:0007669"/>
    <property type="project" value="InterPro"/>
</dbReference>
<feature type="compositionally biased region" description="Basic and acidic residues" evidence="10">
    <location>
        <begin position="92"/>
        <end position="107"/>
    </location>
</feature>
<dbReference type="Gene3D" id="3.30.1150.10">
    <property type="match status" value="1"/>
</dbReference>
<comment type="caution">
    <text evidence="12">The sequence shown here is derived from an EMBL/GenBank/DDBJ whole genome shotgun (WGS) entry which is preliminary data.</text>
</comment>
<dbReference type="AlphaFoldDB" id="A0A9W6L9U4"/>
<dbReference type="PANTHER" id="PTHR33446">
    <property type="entry name" value="PROTEIN TONB-RELATED"/>
    <property type="match status" value="1"/>
</dbReference>
<dbReference type="RefSeq" id="WP_281795095.1">
    <property type="nucleotide sequence ID" value="NZ_BSDR01000001.1"/>
</dbReference>